<organism evidence="1 2">
    <name type="scientific">Pichia californica</name>
    <dbReference type="NCBI Taxonomy" id="460514"/>
    <lineage>
        <taxon>Eukaryota</taxon>
        <taxon>Fungi</taxon>
        <taxon>Dikarya</taxon>
        <taxon>Ascomycota</taxon>
        <taxon>Saccharomycotina</taxon>
        <taxon>Pichiomycetes</taxon>
        <taxon>Pichiales</taxon>
        <taxon>Pichiaceae</taxon>
        <taxon>Pichia</taxon>
    </lineage>
</organism>
<reference evidence="1" key="1">
    <citation type="submission" date="2020-11" db="EMBL/GenBank/DDBJ databases">
        <title>Kefir isolates.</title>
        <authorList>
            <person name="Marcisauskas S."/>
            <person name="Kim Y."/>
            <person name="Blasche S."/>
        </authorList>
    </citation>
    <scope>NUCLEOTIDE SEQUENCE</scope>
    <source>
        <strain evidence="1">Olga-1</strain>
    </source>
</reference>
<protein>
    <recommendedName>
        <fullName evidence="3">Alpha/beta hydrolase</fullName>
    </recommendedName>
</protein>
<gene>
    <name evidence="1" type="ORF">C6P40_004138</name>
</gene>
<name>A0A9P6WMP5_9ASCO</name>
<dbReference type="Proteomes" id="UP000697127">
    <property type="component" value="Unassembled WGS sequence"/>
</dbReference>
<sequence length="295" mass="32967">MGRVIDGTLYEYLPKKYCFEFGSFKSENVLIFTGGLGDKIATVPYSIPLYKALKEIGWSLINFDFSSSGGGWGTGSLARDFEEMSALVKYLKSEEGGSRKKIGLMGHSTGCQNTMYYFTKGERDENYISLDFGILQASASDREGLDLFLSKEEIEEANSLAKKLIDEGNPKELMPYKYVGDIFDTPINAYRWYALYTQRGDDDFFSTYLLDEELRKTFGVMDKPLLVLFSGSDEYVPESIDKDKLMKRFKNATTPGMWSENSTIVKGGAHALGEGSEPGAMDLALNSVVKFIQSL</sequence>
<dbReference type="SUPFAM" id="SSF53474">
    <property type="entry name" value="alpha/beta-Hydrolases"/>
    <property type="match status" value="1"/>
</dbReference>
<accession>A0A9P6WMP5</accession>
<keyword evidence="2" id="KW-1185">Reference proteome</keyword>
<evidence type="ECO:0008006" key="3">
    <source>
        <dbReference type="Google" id="ProtNLM"/>
    </source>
</evidence>
<dbReference type="AlphaFoldDB" id="A0A9P6WMP5"/>
<dbReference type="OrthoDB" id="10034502at2759"/>
<evidence type="ECO:0000313" key="2">
    <source>
        <dbReference type="Proteomes" id="UP000697127"/>
    </source>
</evidence>
<proteinExistence type="predicted"/>
<dbReference type="EMBL" id="PUHW01000052">
    <property type="protein sequence ID" value="KAG0689964.1"/>
    <property type="molecule type" value="Genomic_DNA"/>
</dbReference>
<dbReference type="Pfam" id="PF08538">
    <property type="entry name" value="DUF1749"/>
    <property type="match status" value="1"/>
</dbReference>
<dbReference type="InterPro" id="IPR013744">
    <property type="entry name" value="SidJ"/>
</dbReference>
<comment type="caution">
    <text evidence="1">The sequence shown here is derived from an EMBL/GenBank/DDBJ whole genome shotgun (WGS) entry which is preliminary data.</text>
</comment>
<dbReference type="Gene3D" id="3.40.50.1820">
    <property type="entry name" value="alpha/beta hydrolase"/>
    <property type="match status" value="1"/>
</dbReference>
<evidence type="ECO:0000313" key="1">
    <source>
        <dbReference type="EMBL" id="KAG0689964.1"/>
    </source>
</evidence>
<dbReference type="PANTHER" id="PTHR31591">
    <property type="entry name" value="UPF0613 PROTEIN PB24D3.06C"/>
    <property type="match status" value="1"/>
</dbReference>
<dbReference type="PANTHER" id="PTHR31591:SF1">
    <property type="entry name" value="UPF0613 PROTEIN PB24D3.06C"/>
    <property type="match status" value="1"/>
</dbReference>
<dbReference type="InterPro" id="IPR029058">
    <property type="entry name" value="AB_hydrolase_fold"/>
</dbReference>